<keyword evidence="4" id="KW-0997">Cell inner membrane</keyword>
<dbReference type="CDD" id="cd06261">
    <property type="entry name" value="TM_PBP2"/>
    <property type="match status" value="2"/>
</dbReference>
<evidence type="ECO:0000259" key="9">
    <source>
        <dbReference type="PROSITE" id="PS50928"/>
    </source>
</evidence>
<dbReference type="InterPro" id="IPR000515">
    <property type="entry name" value="MetI-like"/>
</dbReference>
<comment type="similarity">
    <text evidence="8">Belongs to the binding-protein-dependent transport system permease family.</text>
</comment>
<dbReference type="GO" id="GO:0005886">
    <property type="term" value="C:plasma membrane"/>
    <property type="evidence" value="ECO:0007669"/>
    <property type="project" value="UniProtKB-SubCell"/>
</dbReference>
<dbReference type="PANTHER" id="PTHR43357:SF3">
    <property type="entry name" value="FE(3+)-TRANSPORT SYSTEM PERMEASE PROTEIN FBPB 2"/>
    <property type="match status" value="1"/>
</dbReference>
<feature type="transmembrane region" description="Helical" evidence="8">
    <location>
        <begin position="283"/>
        <end position="300"/>
    </location>
</feature>
<organism evidence="10 11">
    <name type="scientific">Paenibacillus rhizosphaerae</name>
    <dbReference type="NCBI Taxonomy" id="297318"/>
    <lineage>
        <taxon>Bacteria</taxon>
        <taxon>Bacillati</taxon>
        <taxon>Bacillota</taxon>
        <taxon>Bacilli</taxon>
        <taxon>Bacillales</taxon>
        <taxon>Paenibacillaceae</taxon>
        <taxon>Paenibacillus</taxon>
    </lineage>
</organism>
<keyword evidence="7 8" id="KW-0472">Membrane</keyword>
<feature type="transmembrane region" description="Helical" evidence="8">
    <location>
        <begin position="224"/>
        <end position="245"/>
    </location>
</feature>
<dbReference type="PANTHER" id="PTHR43357">
    <property type="entry name" value="INNER MEMBRANE ABC TRANSPORTER PERMEASE PROTEIN YDCV"/>
    <property type="match status" value="1"/>
</dbReference>
<evidence type="ECO:0000256" key="6">
    <source>
        <dbReference type="ARBA" id="ARBA00022989"/>
    </source>
</evidence>
<dbReference type="STRING" id="297318.BK138_26405"/>
<dbReference type="Proteomes" id="UP000187172">
    <property type="component" value="Unassembled WGS sequence"/>
</dbReference>
<feature type="transmembrane region" description="Helical" evidence="8">
    <location>
        <begin position="93"/>
        <end position="117"/>
    </location>
</feature>
<protein>
    <submittedName>
        <fullName evidence="10">ABC transporter permease</fullName>
    </submittedName>
</protein>
<evidence type="ECO:0000256" key="5">
    <source>
        <dbReference type="ARBA" id="ARBA00022692"/>
    </source>
</evidence>
<evidence type="ECO:0000256" key="2">
    <source>
        <dbReference type="ARBA" id="ARBA00022448"/>
    </source>
</evidence>
<feature type="transmembrane region" description="Helical" evidence="8">
    <location>
        <begin position="175"/>
        <end position="203"/>
    </location>
</feature>
<feature type="transmembrane region" description="Helical" evidence="8">
    <location>
        <begin position="529"/>
        <end position="553"/>
    </location>
</feature>
<comment type="caution">
    <text evidence="10">The sequence shown here is derived from an EMBL/GenBank/DDBJ whole genome shotgun (WGS) entry which is preliminary data.</text>
</comment>
<evidence type="ECO:0000256" key="4">
    <source>
        <dbReference type="ARBA" id="ARBA00022519"/>
    </source>
</evidence>
<evidence type="ECO:0000313" key="10">
    <source>
        <dbReference type="EMBL" id="OMF50542.1"/>
    </source>
</evidence>
<dbReference type="SUPFAM" id="SSF161098">
    <property type="entry name" value="MetI-like"/>
    <property type="match status" value="2"/>
</dbReference>
<keyword evidence="11" id="KW-1185">Reference proteome</keyword>
<keyword evidence="2 8" id="KW-0813">Transport</keyword>
<feature type="transmembrane region" description="Helical" evidence="8">
    <location>
        <begin position="436"/>
        <end position="458"/>
    </location>
</feature>
<dbReference type="PROSITE" id="PS50928">
    <property type="entry name" value="ABC_TM1"/>
    <property type="match status" value="2"/>
</dbReference>
<feature type="transmembrane region" description="Helical" evidence="8">
    <location>
        <begin position="129"/>
        <end position="149"/>
    </location>
</feature>
<evidence type="ECO:0000256" key="1">
    <source>
        <dbReference type="ARBA" id="ARBA00004429"/>
    </source>
</evidence>
<evidence type="ECO:0000256" key="8">
    <source>
        <dbReference type="RuleBase" id="RU363032"/>
    </source>
</evidence>
<reference evidence="10 11" key="1">
    <citation type="submission" date="2016-11" db="EMBL/GenBank/DDBJ databases">
        <title>Paenibacillus species isolates.</title>
        <authorList>
            <person name="Beno S.M."/>
        </authorList>
    </citation>
    <scope>NUCLEOTIDE SEQUENCE [LARGE SCALE GENOMIC DNA]</scope>
    <source>
        <strain evidence="10 11">FSL R5-0378</strain>
    </source>
</reference>
<dbReference type="GO" id="GO:0055085">
    <property type="term" value="P:transmembrane transport"/>
    <property type="evidence" value="ECO:0007669"/>
    <property type="project" value="InterPro"/>
</dbReference>
<dbReference type="EMBL" id="MRTP01000010">
    <property type="protein sequence ID" value="OMF50542.1"/>
    <property type="molecule type" value="Genomic_DNA"/>
</dbReference>
<feature type="domain" description="ABC transmembrane type-1" evidence="9">
    <location>
        <begin position="93"/>
        <end position="301"/>
    </location>
</feature>
<dbReference type="Gene3D" id="1.10.3720.10">
    <property type="entry name" value="MetI-like"/>
    <property type="match status" value="2"/>
</dbReference>
<dbReference type="AlphaFoldDB" id="A0A1R1EFM3"/>
<feature type="domain" description="ABC transmembrane type-1" evidence="9">
    <location>
        <begin position="399"/>
        <end position="593"/>
    </location>
</feature>
<evidence type="ECO:0000313" key="11">
    <source>
        <dbReference type="Proteomes" id="UP000187172"/>
    </source>
</evidence>
<dbReference type="Pfam" id="PF00528">
    <property type="entry name" value="BPD_transp_1"/>
    <property type="match status" value="2"/>
</dbReference>
<evidence type="ECO:0000256" key="7">
    <source>
        <dbReference type="ARBA" id="ARBA00023136"/>
    </source>
</evidence>
<feature type="transmembrane region" description="Helical" evidence="8">
    <location>
        <begin position="464"/>
        <end position="482"/>
    </location>
</feature>
<proteinExistence type="inferred from homology"/>
<comment type="subcellular location">
    <subcellularLocation>
        <location evidence="1">Cell inner membrane</location>
        <topology evidence="1">Multi-pass membrane protein</topology>
    </subcellularLocation>
    <subcellularLocation>
        <location evidence="8">Cell membrane</location>
        <topology evidence="8">Multi-pass membrane protein</topology>
    </subcellularLocation>
</comment>
<feature type="transmembrane region" description="Helical" evidence="8">
    <location>
        <begin position="403"/>
        <end position="424"/>
    </location>
</feature>
<name>A0A1R1EFM3_9BACL</name>
<dbReference type="RefSeq" id="WP_076173830.1">
    <property type="nucleotide sequence ID" value="NZ_MRTP01000010.1"/>
</dbReference>
<gene>
    <name evidence="10" type="ORF">BK138_26405</name>
</gene>
<keyword evidence="5 8" id="KW-0812">Transmembrane</keyword>
<feature type="transmembrane region" description="Helical" evidence="8">
    <location>
        <begin position="333"/>
        <end position="358"/>
    </location>
</feature>
<keyword evidence="3" id="KW-1003">Cell membrane</keyword>
<sequence>MLHKPVLNTWQARWLNRCRDALRNPLYLIGAAALLFLAYTIVWPVLNLIWSTFVWRTQDARLTPAADPGHLTLYHWSRVLASDMSWSLFYKPVLNALAVGVTVSALSMVFGCGLAWLVTRTDVPLKKTITFLAIIPYLLPSWMLSQAWLTFFKNSKIGGTPGILQSVLHVTPPDWLAYGFVPIVLTLSIHDSVYFFLLVGAALSSMNSQLEEAAEMAGAGRMQVLRRIVFPLMLPSVLSGFILIFTKAVSSYGVPALLGTPVNFYMISTMLYSSMRSRLTTEANVLSLTLMLITMLAIYFNQRLLGGRRSYVTVTGKGSAVTHVPLGKWRLPAAAVTVAGMALIAVVPFIVLLLQTFLLKDGSLSPDNFTLHYWTGGSDPDINTGEKGVLQNPIFLLALKNSLIIAGIASVAAAVIGLLFGYAVARGKNTAMGRLVDQLSFFPYFIPGISLAAIYITMFAKPVLFIPALYGTITIIILITVVKELPFTVKAGGAAMMQIGPELEEAALIGGASWFTRFRRLLLPLSRKSLLSAFILVFIGAMKEMELIIMLVTPRTETLTTLTFYYVEKGYDQLTNVVLMIIIAIVVAVYALAVKFGKADLTKGLGGQ</sequence>
<feature type="transmembrane region" description="Helical" evidence="8">
    <location>
        <begin position="26"/>
        <end position="46"/>
    </location>
</feature>
<evidence type="ECO:0000256" key="3">
    <source>
        <dbReference type="ARBA" id="ARBA00022475"/>
    </source>
</evidence>
<accession>A0A1R1EFM3</accession>
<keyword evidence="6 8" id="KW-1133">Transmembrane helix</keyword>
<dbReference type="InterPro" id="IPR035906">
    <property type="entry name" value="MetI-like_sf"/>
</dbReference>
<feature type="transmembrane region" description="Helical" evidence="8">
    <location>
        <begin position="573"/>
        <end position="593"/>
    </location>
</feature>